<comment type="caution">
    <text evidence="2">The sequence shown here is derived from an EMBL/GenBank/DDBJ whole genome shotgun (WGS) entry which is preliminary data.</text>
</comment>
<organism evidence="2 3">
    <name type="scientific">Chionoecetes opilio</name>
    <name type="common">Atlantic snow crab</name>
    <name type="synonym">Cancer opilio</name>
    <dbReference type="NCBI Taxonomy" id="41210"/>
    <lineage>
        <taxon>Eukaryota</taxon>
        <taxon>Metazoa</taxon>
        <taxon>Ecdysozoa</taxon>
        <taxon>Arthropoda</taxon>
        <taxon>Crustacea</taxon>
        <taxon>Multicrustacea</taxon>
        <taxon>Malacostraca</taxon>
        <taxon>Eumalacostraca</taxon>
        <taxon>Eucarida</taxon>
        <taxon>Decapoda</taxon>
        <taxon>Pleocyemata</taxon>
        <taxon>Brachyura</taxon>
        <taxon>Eubrachyura</taxon>
        <taxon>Majoidea</taxon>
        <taxon>Majidae</taxon>
        <taxon>Chionoecetes</taxon>
    </lineage>
</organism>
<dbReference type="EMBL" id="JACEEZ010021444">
    <property type="protein sequence ID" value="KAG0713485.1"/>
    <property type="molecule type" value="Genomic_DNA"/>
</dbReference>
<accession>A0A8J4XTN2</accession>
<gene>
    <name evidence="2" type="ORF">GWK47_016148</name>
</gene>
<sequence>MAEASAKASQDTEGPASWCVSSRNRTLCGGGILGLWRPIQSSVGWLRRYNPHLTEVLAPTCSWLNRWHCSTSPARSGRGVGVGAQERRSLGRLAAPRGHSSPDSGYVGTSHAAVAGHQLGLGLHRIEWEVNRGSAPALTLCLLHTRVKRSTLLPSSARRRRERPTGLLVLGGLEDESLRRENP</sequence>
<reference evidence="2" key="1">
    <citation type="submission" date="2020-07" db="EMBL/GenBank/DDBJ databases">
        <title>The High-quality genome of the commercially important snow crab, Chionoecetes opilio.</title>
        <authorList>
            <person name="Jeong J.-H."/>
            <person name="Ryu S."/>
        </authorList>
    </citation>
    <scope>NUCLEOTIDE SEQUENCE</scope>
    <source>
        <strain evidence="2">MADBK_172401_WGS</strain>
        <tissue evidence="2">Digestive gland</tissue>
    </source>
</reference>
<keyword evidence="3" id="KW-1185">Reference proteome</keyword>
<evidence type="ECO:0000256" key="1">
    <source>
        <dbReference type="SAM" id="MobiDB-lite"/>
    </source>
</evidence>
<evidence type="ECO:0000313" key="2">
    <source>
        <dbReference type="EMBL" id="KAG0713485.1"/>
    </source>
</evidence>
<feature type="region of interest" description="Disordered" evidence="1">
    <location>
        <begin position="154"/>
        <end position="183"/>
    </location>
</feature>
<proteinExistence type="predicted"/>
<name>A0A8J4XTN2_CHIOP</name>
<dbReference type="AlphaFoldDB" id="A0A8J4XTN2"/>
<protein>
    <submittedName>
        <fullName evidence="2">Uncharacterized protein</fullName>
    </submittedName>
</protein>
<dbReference type="Proteomes" id="UP000770661">
    <property type="component" value="Unassembled WGS sequence"/>
</dbReference>
<evidence type="ECO:0000313" key="3">
    <source>
        <dbReference type="Proteomes" id="UP000770661"/>
    </source>
</evidence>